<evidence type="ECO:0000313" key="12">
    <source>
        <dbReference type="RefSeq" id="XP_013418460.1"/>
    </source>
</evidence>
<sequence length="574" mass="63161">METLVKTGFYFTCFTLSYGFNLTILHTNDVHARFEQFDKFGGRCSETEAEAGGCFGGVARRYTKIEEIRNAEQNVVLLDAGDQFQGTLWFTIYKGMATSYFMNKLKYDAMALGNHEFDNKVSGLLPFLQNVTFPVLSTNIDASNVPEIQGLFNKSTVLDVAGEKIGVVGYTYKATPTISSPGNLIFTDEVSAVQAEVERLTSQGINKIIALGHSGFSVDKKIAEQVSGVDIIVGGHSNTFLYTGTPPDKEIPEGEFPTVITQASGGQVLLVSDFWMAKYLGHLRVTFDAAGIVTSWTGNPFLLDKNITEDNATLSEMQPWQQRVTAYGSQKIGYSLVFMDNAKCRLAECVLGNLIADALVDTYLKPTDGTRWTNASIGLWNSGDIRAPIDIGDIYVSDVLSAAPFGNGVDIVRISGSTLWELMEHSVSEYEKRSGRFLQVSGLRVVYDLSKPVGSRVVSINVRCADCTVPEFQPLVKTKLYDVVTTTFLIGGGDAYDVLKDNIIFPYGIDDLDSDVIMDFIQKYSPIYQGLEGRIRMSSEEQTCTTSKAFTLAPTLMLILFALTLRKCFNVVLL</sequence>
<dbReference type="KEGG" id="lak:106179388"/>
<dbReference type="InterPro" id="IPR006179">
    <property type="entry name" value="5_nucleotidase/apyrase"/>
</dbReference>
<feature type="domain" description="5'-Nucleotidase C-terminal" evidence="10">
    <location>
        <begin position="332"/>
        <end position="501"/>
    </location>
</feature>
<evidence type="ECO:0000256" key="8">
    <source>
        <dbReference type="RuleBase" id="RU362119"/>
    </source>
</evidence>
<comment type="similarity">
    <text evidence="2 8">Belongs to the 5'-nucleotidase family.</text>
</comment>
<keyword evidence="4" id="KW-0479">Metal-binding</keyword>
<keyword evidence="6 8" id="KW-0547">Nucleotide-binding</keyword>
<evidence type="ECO:0000313" key="11">
    <source>
        <dbReference type="Proteomes" id="UP000085678"/>
    </source>
</evidence>
<dbReference type="PANTHER" id="PTHR11575">
    <property type="entry name" value="5'-NUCLEOTIDASE-RELATED"/>
    <property type="match status" value="1"/>
</dbReference>
<dbReference type="PANTHER" id="PTHR11575:SF24">
    <property type="entry name" value="5'-NUCLEOTIDASE"/>
    <property type="match status" value="1"/>
</dbReference>
<dbReference type="InterPro" id="IPR006146">
    <property type="entry name" value="5'-Nucleotdase_CS"/>
</dbReference>
<name>A0A1S3K751_LINAN</name>
<dbReference type="Pfam" id="PF02872">
    <property type="entry name" value="5_nucleotid_C"/>
    <property type="match status" value="1"/>
</dbReference>
<feature type="domain" description="Calcineurin-like phosphoesterase" evidence="9">
    <location>
        <begin position="22"/>
        <end position="237"/>
    </location>
</feature>
<dbReference type="GeneID" id="106179388"/>
<accession>A0A1S3K751</accession>
<dbReference type="InParanoid" id="A0A1S3K751"/>
<organism evidence="11 12">
    <name type="scientific">Lingula anatina</name>
    <name type="common">Brachiopod</name>
    <name type="synonym">Lingula unguis</name>
    <dbReference type="NCBI Taxonomy" id="7574"/>
    <lineage>
        <taxon>Eukaryota</taxon>
        <taxon>Metazoa</taxon>
        <taxon>Spiralia</taxon>
        <taxon>Lophotrochozoa</taxon>
        <taxon>Brachiopoda</taxon>
        <taxon>Linguliformea</taxon>
        <taxon>Lingulata</taxon>
        <taxon>Lingulida</taxon>
        <taxon>Linguloidea</taxon>
        <taxon>Lingulidae</taxon>
        <taxon>Lingula</taxon>
    </lineage>
</organism>
<gene>
    <name evidence="12" type="primary">LOC106179388</name>
</gene>
<evidence type="ECO:0000256" key="2">
    <source>
        <dbReference type="ARBA" id="ARBA00006654"/>
    </source>
</evidence>
<evidence type="ECO:0000256" key="6">
    <source>
        <dbReference type="ARBA" id="ARBA00022741"/>
    </source>
</evidence>
<dbReference type="GO" id="GO:0008253">
    <property type="term" value="F:5'-nucleotidase activity"/>
    <property type="evidence" value="ECO:0007669"/>
    <property type="project" value="UniProtKB-EC"/>
</dbReference>
<dbReference type="InterPro" id="IPR004843">
    <property type="entry name" value="Calcineurin-like_PHP"/>
</dbReference>
<dbReference type="FunFam" id="3.60.21.10:FF:000020">
    <property type="entry name" value="NT5E isoform 4"/>
    <property type="match status" value="1"/>
</dbReference>
<keyword evidence="7 8" id="KW-0378">Hydrolase</keyword>
<evidence type="ECO:0000259" key="9">
    <source>
        <dbReference type="Pfam" id="PF00149"/>
    </source>
</evidence>
<dbReference type="OrthoDB" id="7722975at2759"/>
<dbReference type="GO" id="GO:0000166">
    <property type="term" value="F:nucleotide binding"/>
    <property type="evidence" value="ECO:0007669"/>
    <property type="project" value="UniProtKB-KW"/>
</dbReference>
<dbReference type="GO" id="GO:0006196">
    <property type="term" value="P:AMP catabolic process"/>
    <property type="evidence" value="ECO:0007669"/>
    <property type="project" value="TreeGrafter"/>
</dbReference>
<dbReference type="SUPFAM" id="SSF56300">
    <property type="entry name" value="Metallo-dependent phosphatases"/>
    <property type="match status" value="1"/>
</dbReference>
<keyword evidence="5" id="KW-0732">Signal</keyword>
<reference evidence="12" key="1">
    <citation type="submission" date="2025-08" db="UniProtKB">
        <authorList>
            <consortium name="RefSeq"/>
        </authorList>
    </citation>
    <scope>IDENTIFICATION</scope>
    <source>
        <tissue evidence="12">Gonads</tissue>
    </source>
</reference>
<dbReference type="SUPFAM" id="SSF55816">
    <property type="entry name" value="5'-nucleotidase (syn. UDP-sugar hydrolase), C-terminal domain"/>
    <property type="match status" value="1"/>
</dbReference>
<dbReference type="PROSITE" id="PS00785">
    <property type="entry name" value="5_NUCLEOTIDASE_1"/>
    <property type="match status" value="1"/>
</dbReference>
<proteinExistence type="inferred from homology"/>
<dbReference type="PROSITE" id="PS00786">
    <property type="entry name" value="5_NUCLEOTIDASE_2"/>
    <property type="match status" value="1"/>
</dbReference>
<dbReference type="InterPro" id="IPR029052">
    <property type="entry name" value="Metallo-depent_PP-like"/>
</dbReference>
<dbReference type="EC" id="3.1.3.5" evidence="3"/>
<evidence type="ECO:0000256" key="4">
    <source>
        <dbReference type="ARBA" id="ARBA00022723"/>
    </source>
</evidence>
<evidence type="ECO:0000256" key="7">
    <source>
        <dbReference type="ARBA" id="ARBA00022801"/>
    </source>
</evidence>
<dbReference type="CDD" id="cd07409">
    <property type="entry name" value="MPP_CD73_N"/>
    <property type="match status" value="1"/>
</dbReference>
<dbReference type="GO" id="GO:0005886">
    <property type="term" value="C:plasma membrane"/>
    <property type="evidence" value="ECO:0007669"/>
    <property type="project" value="TreeGrafter"/>
</dbReference>
<dbReference type="FunCoup" id="A0A1S3K751">
    <property type="interactions" value="208"/>
</dbReference>
<dbReference type="Pfam" id="PF00149">
    <property type="entry name" value="Metallophos"/>
    <property type="match status" value="1"/>
</dbReference>
<dbReference type="PRINTS" id="PR01607">
    <property type="entry name" value="APYRASEFAMLY"/>
</dbReference>
<dbReference type="Gene3D" id="3.60.21.10">
    <property type="match status" value="1"/>
</dbReference>
<keyword evidence="11" id="KW-1185">Reference proteome</keyword>
<dbReference type="GO" id="GO:0046872">
    <property type="term" value="F:metal ion binding"/>
    <property type="evidence" value="ECO:0007669"/>
    <property type="project" value="UniProtKB-KW"/>
</dbReference>
<dbReference type="Gene3D" id="3.90.780.10">
    <property type="entry name" value="5'-Nucleotidase, C-terminal domain"/>
    <property type="match status" value="1"/>
</dbReference>
<comment type="catalytic activity">
    <reaction evidence="1">
        <text>a ribonucleoside 5'-phosphate + H2O = a ribonucleoside + phosphate</text>
        <dbReference type="Rhea" id="RHEA:12484"/>
        <dbReference type="ChEBI" id="CHEBI:15377"/>
        <dbReference type="ChEBI" id="CHEBI:18254"/>
        <dbReference type="ChEBI" id="CHEBI:43474"/>
        <dbReference type="ChEBI" id="CHEBI:58043"/>
        <dbReference type="EC" id="3.1.3.5"/>
    </reaction>
</comment>
<evidence type="ECO:0000259" key="10">
    <source>
        <dbReference type="Pfam" id="PF02872"/>
    </source>
</evidence>
<dbReference type="AlphaFoldDB" id="A0A1S3K751"/>
<dbReference type="RefSeq" id="XP_013418460.1">
    <property type="nucleotide sequence ID" value="XM_013563006.1"/>
</dbReference>
<dbReference type="STRING" id="7574.A0A1S3K751"/>
<dbReference type="Proteomes" id="UP000085678">
    <property type="component" value="Unplaced"/>
</dbReference>
<dbReference type="InterPro" id="IPR008334">
    <property type="entry name" value="5'-Nucleotdase_C"/>
</dbReference>
<evidence type="ECO:0000256" key="5">
    <source>
        <dbReference type="ARBA" id="ARBA00022729"/>
    </source>
</evidence>
<evidence type="ECO:0000256" key="1">
    <source>
        <dbReference type="ARBA" id="ARBA00000815"/>
    </source>
</evidence>
<evidence type="ECO:0000256" key="3">
    <source>
        <dbReference type="ARBA" id="ARBA00012643"/>
    </source>
</evidence>
<protein>
    <recommendedName>
        <fullName evidence="3">5'-nucleotidase</fullName>
        <ecNumber evidence="3">3.1.3.5</ecNumber>
    </recommendedName>
</protein>
<dbReference type="FunFam" id="3.90.780.10:FF:000001">
    <property type="entry name" value="NT5E isoform 3"/>
    <property type="match status" value="1"/>
</dbReference>
<dbReference type="InterPro" id="IPR036907">
    <property type="entry name" value="5'-Nucleotdase_C_sf"/>
</dbReference>